<accession>A0A4S8M3I3</accession>
<dbReference type="EMBL" id="ML179170">
    <property type="protein sequence ID" value="THU96697.1"/>
    <property type="molecule type" value="Genomic_DNA"/>
</dbReference>
<keyword evidence="3" id="KW-1185">Reference proteome</keyword>
<evidence type="ECO:0000313" key="2">
    <source>
        <dbReference type="EMBL" id="THU96697.1"/>
    </source>
</evidence>
<evidence type="ECO:0000313" key="3">
    <source>
        <dbReference type="Proteomes" id="UP000297245"/>
    </source>
</evidence>
<feature type="region of interest" description="Disordered" evidence="1">
    <location>
        <begin position="1"/>
        <end position="75"/>
    </location>
</feature>
<proteinExistence type="predicted"/>
<feature type="non-terminal residue" evidence="2">
    <location>
        <position position="1"/>
    </location>
</feature>
<sequence>MPRGTTCGRSAGNAVRGSVRGGASGYHGTFTSARIPTPPTSDGLILETPNQSRVRQQEVLGEQLQGSSRIVRKGK</sequence>
<dbReference type="AlphaFoldDB" id="A0A4S8M3I3"/>
<protein>
    <submittedName>
        <fullName evidence="2">Uncharacterized protein</fullName>
    </submittedName>
</protein>
<evidence type="ECO:0000256" key="1">
    <source>
        <dbReference type="SAM" id="MobiDB-lite"/>
    </source>
</evidence>
<reference evidence="2 3" key="1">
    <citation type="journal article" date="2019" name="Nat. Ecol. Evol.">
        <title>Megaphylogeny resolves global patterns of mushroom evolution.</title>
        <authorList>
            <person name="Varga T."/>
            <person name="Krizsan K."/>
            <person name="Foldi C."/>
            <person name="Dima B."/>
            <person name="Sanchez-Garcia M."/>
            <person name="Sanchez-Ramirez S."/>
            <person name="Szollosi G.J."/>
            <person name="Szarkandi J.G."/>
            <person name="Papp V."/>
            <person name="Albert L."/>
            <person name="Andreopoulos W."/>
            <person name="Angelini C."/>
            <person name="Antonin V."/>
            <person name="Barry K.W."/>
            <person name="Bougher N.L."/>
            <person name="Buchanan P."/>
            <person name="Buyck B."/>
            <person name="Bense V."/>
            <person name="Catcheside P."/>
            <person name="Chovatia M."/>
            <person name="Cooper J."/>
            <person name="Damon W."/>
            <person name="Desjardin D."/>
            <person name="Finy P."/>
            <person name="Geml J."/>
            <person name="Haridas S."/>
            <person name="Hughes K."/>
            <person name="Justo A."/>
            <person name="Karasinski D."/>
            <person name="Kautmanova I."/>
            <person name="Kiss B."/>
            <person name="Kocsube S."/>
            <person name="Kotiranta H."/>
            <person name="LaButti K.M."/>
            <person name="Lechner B.E."/>
            <person name="Liimatainen K."/>
            <person name="Lipzen A."/>
            <person name="Lukacs Z."/>
            <person name="Mihaltcheva S."/>
            <person name="Morgado L.N."/>
            <person name="Niskanen T."/>
            <person name="Noordeloos M.E."/>
            <person name="Ohm R.A."/>
            <person name="Ortiz-Santana B."/>
            <person name="Ovrebo C."/>
            <person name="Racz N."/>
            <person name="Riley R."/>
            <person name="Savchenko A."/>
            <person name="Shiryaev A."/>
            <person name="Soop K."/>
            <person name="Spirin V."/>
            <person name="Szebenyi C."/>
            <person name="Tomsovsky M."/>
            <person name="Tulloss R.E."/>
            <person name="Uehling J."/>
            <person name="Grigoriev I.V."/>
            <person name="Vagvolgyi C."/>
            <person name="Papp T."/>
            <person name="Martin F.M."/>
            <person name="Miettinen O."/>
            <person name="Hibbett D.S."/>
            <person name="Nagy L.G."/>
        </authorList>
    </citation>
    <scope>NUCLEOTIDE SEQUENCE [LARGE SCALE GENOMIC DNA]</scope>
    <source>
        <strain evidence="2 3">CBS 962.96</strain>
    </source>
</reference>
<name>A0A4S8M3I3_DENBC</name>
<gene>
    <name evidence="2" type="ORF">K435DRAFT_778451</name>
</gene>
<organism evidence="2 3">
    <name type="scientific">Dendrothele bispora (strain CBS 962.96)</name>
    <dbReference type="NCBI Taxonomy" id="1314807"/>
    <lineage>
        <taxon>Eukaryota</taxon>
        <taxon>Fungi</taxon>
        <taxon>Dikarya</taxon>
        <taxon>Basidiomycota</taxon>
        <taxon>Agaricomycotina</taxon>
        <taxon>Agaricomycetes</taxon>
        <taxon>Agaricomycetidae</taxon>
        <taxon>Agaricales</taxon>
        <taxon>Agaricales incertae sedis</taxon>
        <taxon>Dendrothele</taxon>
    </lineage>
</organism>
<dbReference type="Proteomes" id="UP000297245">
    <property type="component" value="Unassembled WGS sequence"/>
</dbReference>